<dbReference type="SFLD" id="SFLDG01205">
    <property type="entry name" value="AMPS.1"/>
    <property type="match status" value="1"/>
</dbReference>
<dbReference type="PANTHER" id="PTHR11571:SF150">
    <property type="entry name" value="GLUTATHIONE S-TRANSFERASE"/>
    <property type="match status" value="1"/>
</dbReference>
<dbReference type="FunFam" id="1.20.1050.10:FF:000030">
    <property type="entry name" value="Glutathione S-transferase S1"/>
    <property type="match status" value="1"/>
</dbReference>
<dbReference type="InterPro" id="IPR010987">
    <property type="entry name" value="Glutathione-S-Trfase_C-like"/>
</dbReference>
<dbReference type="PANTHER" id="PTHR11571">
    <property type="entry name" value="GLUTATHIONE S-TRANSFERASE"/>
    <property type="match status" value="1"/>
</dbReference>
<dbReference type="InterPro" id="IPR004045">
    <property type="entry name" value="Glutathione_S-Trfase_N"/>
</dbReference>
<comment type="similarity">
    <text evidence="1">Belongs to the GST superfamily.</text>
</comment>
<dbReference type="AlphaFoldDB" id="A0AAN8K219"/>
<protein>
    <recommendedName>
        <fullName evidence="7">Glutathione transferase</fullName>
    </recommendedName>
</protein>
<accession>A0AAN8K219</accession>
<dbReference type="GO" id="GO:0006749">
    <property type="term" value="P:glutathione metabolic process"/>
    <property type="evidence" value="ECO:0007669"/>
    <property type="project" value="TreeGrafter"/>
</dbReference>
<dbReference type="CDD" id="cd03039">
    <property type="entry name" value="GST_N_Sigma_like"/>
    <property type="match status" value="1"/>
</dbReference>
<dbReference type="Pfam" id="PF14497">
    <property type="entry name" value="GST_C_3"/>
    <property type="match status" value="1"/>
</dbReference>
<dbReference type="GO" id="GO:0004364">
    <property type="term" value="F:glutathione transferase activity"/>
    <property type="evidence" value="ECO:0007669"/>
    <property type="project" value="TreeGrafter"/>
</dbReference>
<feature type="domain" description="GST N-terminal" evidence="3">
    <location>
        <begin position="2"/>
        <end position="79"/>
    </location>
</feature>
<dbReference type="SFLD" id="SFLDG00363">
    <property type="entry name" value="AMPS_(cytGST):_Alpha-__Mu-__Pi"/>
    <property type="match status" value="1"/>
</dbReference>
<dbReference type="InterPro" id="IPR004046">
    <property type="entry name" value="GST_C"/>
</dbReference>
<gene>
    <name evidence="5" type="ORF">SNE40_008541</name>
</gene>
<evidence type="ECO:0000256" key="2">
    <source>
        <dbReference type="ARBA" id="ARBA00022613"/>
    </source>
</evidence>
<dbReference type="PROSITE" id="PS50405">
    <property type="entry name" value="GST_CTER"/>
    <property type="match status" value="1"/>
</dbReference>
<feature type="domain" description="GST C-terminal" evidence="4">
    <location>
        <begin position="81"/>
        <end position="199"/>
    </location>
</feature>
<dbReference type="FunFam" id="3.40.30.10:FF:000258">
    <property type="entry name" value="Glutathione S-transferase"/>
    <property type="match status" value="1"/>
</dbReference>
<evidence type="ECO:0000313" key="6">
    <source>
        <dbReference type="Proteomes" id="UP001347796"/>
    </source>
</evidence>
<dbReference type="Proteomes" id="UP001347796">
    <property type="component" value="Unassembled WGS sequence"/>
</dbReference>
<keyword evidence="2" id="KW-0273">Eye lens protein</keyword>
<dbReference type="InterPro" id="IPR040079">
    <property type="entry name" value="Glutathione_S-Trfase"/>
</dbReference>
<evidence type="ECO:0000259" key="4">
    <source>
        <dbReference type="PROSITE" id="PS50405"/>
    </source>
</evidence>
<dbReference type="GO" id="GO:0005212">
    <property type="term" value="F:structural constituent of eye lens"/>
    <property type="evidence" value="ECO:0007669"/>
    <property type="project" value="UniProtKB-KW"/>
</dbReference>
<dbReference type="SUPFAM" id="SSF52833">
    <property type="entry name" value="Thioredoxin-like"/>
    <property type="match status" value="1"/>
</dbReference>
<dbReference type="SFLD" id="SFLDS00019">
    <property type="entry name" value="Glutathione_Transferase_(cytos"/>
    <property type="match status" value="1"/>
</dbReference>
<reference evidence="5 6" key="1">
    <citation type="submission" date="2024-01" db="EMBL/GenBank/DDBJ databases">
        <title>The genome of the rayed Mediterranean limpet Patella caerulea (Linnaeus, 1758).</title>
        <authorList>
            <person name="Anh-Thu Weber A."/>
            <person name="Halstead-Nussloch G."/>
        </authorList>
    </citation>
    <scope>NUCLEOTIDE SEQUENCE [LARGE SCALE GENOMIC DNA]</scope>
    <source>
        <strain evidence="5">AATW-2023a</strain>
        <tissue evidence="5">Whole specimen</tissue>
    </source>
</reference>
<comment type="caution">
    <text evidence="5">The sequence shown here is derived from an EMBL/GenBank/DDBJ whole genome shotgun (WGS) entry which is preliminary data.</text>
</comment>
<dbReference type="InterPro" id="IPR050213">
    <property type="entry name" value="GST_superfamily"/>
</dbReference>
<sequence length="199" mass="22775">MPAFRLHYFDSRGRAEIARLMFNAAGQEFDDVRYSKEEWPAFKPKTPLGQLPVLEVDGELYAESGAIFNYLARELGFYGNGNIEALQIDIVIGIAKDFYPNLLKVFYTQEEQAKKELIQKLVTEDATQFFTKYEQLLKDNGSSYFVGNGLTLADIVVYDVIEYLLPLRADILEPFPLLQANRKTVESNPRIAAYLKTRK</sequence>
<evidence type="ECO:0008006" key="7">
    <source>
        <dbReference type="Google" id="ProtNLM"/>
    </source>
</evidence>
<evidence type="ECO:0000256" key="1">
    <source>
        <dbReference type="ARBA" id="ARBA00007409"/>
    </source>
</evidence>
<keyword evidence="6" id="KW-1185">Reference proteome</keyword>
<evidence type="ECO:0000259" key="3">
    <source>
        <dbReference type="PROSITE" id="PS50404"/>
    </source>
</evidence>
<dbReference type="InterPro" id="IPR036249">
    <property type="entry name" value="Thioredoxin-like_sf"/>
</dbReference>
<dbReference type="Pfam" id="PF02798">
    <property type="entry name" value="GST_N"/>
    <property type="match status" value="1"/>
</dbReference>
<dbReference type="Gene3D" id="1.20.1050.10">
    <property type="match status" value="1"/>
</dbReference>
<evidence type="ECO:0000313" key="5">
    <source>
        <dbReference type="EMBL" id="KAK6186515.1"/>
    </source>
</evidence>
<dbReference type="SUPFAM" id="SSF47616">
    <property type="entry name" value="GST C-terminal domain-like"/>
    <property type="match status" value="1"/>
</dbReference>
<name>A0AAN8K219_PATCE</name>
<dbReference type="PROSITE" id="PS50404">
    <property type="entry name" value="GST_NTER"/>
    <property type="match status" value="1"/>
</dbReference>
<dbReference type="CDD" id="cd03192">
    <property type="entry name" value="GST_C_Sigma_like"/>
    <property type="match status" value="1"/>
</dbReference>
<proteinExistence type="inferred from homology"/>
<organism evidence="5 6">
    <name type="scientific">Patella caerulea</name>
    <name type="common">Rayed Mediterranean limpet</name>
    <dbReference type="NCBI Taxonomy" id="87958"/>
    <lineage>
        <taxon>Eukaryota</taxon>
        <taxon>Metazoa</taxon>
        <taxon>Spiralia</taxon>
        <taxon>Lophotrochozoa</taxon>
        <taxon>Mollusca</taxon>
        <taxon>Gastropoda</taxon>
        <taxon>Patellogastropoda</taxon>
        <taxon>Patelloidea</taxon>
        <taxon>Patellidae</taxon>
        <taxon>Patella</taxon>
    </lineage>
</organism>
<dbReference type="EMBL" id="JAZGQO010000006">
    <property type="protein sequence ID" value="KAK6186515.1"/>
    <property type="molecule type" value="Genomic_DNA"/>
</dbReference>
<dbReference type="Gene3D" id="3.40.30.10">
    <property type="entry name" value="Glutaredoxin"/>
    <property type="match status" value="1"/>
</dbReference>
<dbReference type="InterPro" id="IPR036282">
    <property type="entry name" value="Glutathione-S-Trfase_C_sf"/>
</dbReference>